<dbReference type="SUPFAM" id="SSF50494">
    <property type="entry name" value="Trypsin-like serine proteases"/>
    <property type="match status" value="1"/>
</dbReference>
<name>A0A6J7U805_9ZZZZ</name>
<dbReference type="SUPFAM" id="SSF50156">
    <property type="entry name" value="PDZ domain-like"/>
    <property type="match status" value="1"/>
</dbReference>
<dbReference type="GO" id="GO:0004252">
    <property type="term" value="F:serine-type endopeptidase activity"/>
    <property type="evidence" value="ECO:0007669"/>
    <property type="project" value="InterPro"/>
</dbReference>
<dbReference type="Gene3D" id="2.40.10.10">
    <property type="entry name" value="Trypsin-like serine proteases"/>
    <property type="match status" value="2"/>
</dbReference>
<dbReference type="InterPro" id="IPR051201">
    <property type="entry name" value="Chloro_Bact_Ser_Proteases"/>
</dbReference>
<evidence type="ECO:0000313" key="7">
    <source>
        <dbReference type="EMBL" id="CAB5060328.1"/>
    </source>
</evidence>
<keyword evidence="5" id="KW-0812">Transmembrane</keyword>
<keyword evidence="2" id="KW-0645">Protease</keyword>
<comment type="similarity">
    <text evidence="1">Belongs to the peptidase S1C family.</text>
</comment>
<reference evidence="7" key="1">
    <citation type="submission" date="2020-05" db="EMBL/GenBank/DDBJ databases">
        <authorList>
            <person name="Chiriac C."/>
            <person name="Salcher M."/>
            <person name="Ghai R."/>
            <person name="Kavagutti S V."/>
        </authorList>
    </citation>
    <scope>NUCLEOTIDE SEQUENCE</scope>
</reference>
<dbReference type="InterPro" id="IPR001478">
    <property type="entry name" value="PDZ"/>
</dbReference>
<keyword evidence="3" id="KW-0378">Hydrolase</keyword>
<dbReference type="PROSITE" id="PS50106">
    <property type="entry name" value="PDZ"/>
    <property type="match status" value="1"/>
</dbReference>
<dbReference type="PRINTS" id="PR00834">
    <property type="entry name" value="PROTEASES2C"/>
</dbReference>
<dbReference type="EMBL" id="CAFBQS010000026">
    <property type="protein sequence ID" value="CAB5060328.1"/>
    <property type="molecule type" value="Genomic_DNA"/>
</dbReference>
<evidence type="ECO:0000256" key="2">
    <source>
        <dbReference type="ARBA" id="ARBA00022670"/>
    </source>
</evidence>
<dbReference type="InterPro" id="IPR043504">
    <property type="entry name" value="Peptidase_S1_PA_chymotrypsin"/>
</dbReference>
<proteinExistence type="inferred from homology"/>
<sequence>MSEPGWWSTPGNSNSGADLPEVPRSFAAPQNSVTNSLPAGYANNFAQPSRSSRKRKGYIPFNVAVTMAVIAGGVGGVIGNVGGDSLLDAGAKFVSVNNSIERAPDSISALAAKVLPSVVSISTRNGLEGGAGTGFVIRSDGYILTNNHVVEGVVRGGSLRVSFNDGRTVNGKIVGTDSAYDLAVIKVDLKNLSALQFGDSDKVQVGDSVIAIGSPLGLAGTVTSGIISAKDRAVTAGSGNTESSFINALQTDAAINPGNSGGPLVDKSGAVIGVNSAIATLDSSSSQTGSIGLGFAIPINQARRTAEQLIKTGKSSHPVIGVSLDTRYSGGGARIAEVLAGSPAAKAGIVVGDTIVGIDGKSVDTADELIVAVRAKQPGDSVKLLLLANGSKRTVAVVLAASSD</sequence>
<dbReference type="AlphaFoldDB" id="A0A6J7U805"/>
<evidence type="ECO:0000259" key="6">
    <source>
        <dbReference type="PROSITE" id="PS50106"/>
    </source>
</evidence>
<keyword evidence="5" id="KW-1133">Transmembrane helix</keyword>
<dbReference type="GO" id="GO:0006508">
    <property type="term" value="P:proteolysis"/>
    <property type="evidence" value="ECO:0007669"/>
    <property type="project" value="UniProtKB-KW"/>
</dbReference>
<organism evidence="7">
    <name type="scientific">freshwater metagenome</name>
    <dbReference type="NCBI Taxonomy" id="449393"/>
    <lineage>
        <taxon>unclassified sequences</taxon>
        <taxon>metagenomes</taxon>
        <taxon>ecological metagenomes</taxon>
    </lineage>
</organism>
<protein>
    <submittedName>
        <fullName evidence="7">Unannotated protein</fullName>
    </submittedName>
</protein>
<dbReference type="CDD" id="cd06779">
    <property type="entry name" value="cpPDZ_Deg_HtrA-like"/>
    <property type="match status" value="1"/>
</dbReference>
<dbReference type="PANTHER" id="PTHR43343">
    <property type="entry name" value="PEPTIDASE S12"/>
    <property type="match status" value="1"/>
</dbReference>
<evidence type="ECO:0000256" key="1">
    <source>
        <dbReference type="ARBA" id="ARBA00010541"/>
    </source>
</evidence>
<dbReference type="Pfam" id="PF13365">
    <property type="entry name" value="Trypsin_2"/>
    <property type="match status" value="1"/>
</dbReference>
<feature type="region of interest" description="Disordered" evidence="4">
    <location>
        <begin position="1"/>
        <end position="30"/>
    </location>
</feature>
<dbReference type="Pfam" id="PF13180">
    <property type="entry name" value="PDZ_2"/>
    <property type="match status" value="1"/>
</dbReference>
<dbReference type="PANTHER" id="PTHR43343:SF3">
    <property type="entry name" value="PROTEASE DO-LIKE 8, CHLOROPLASTIC"/>
    <property type="match status" value="1"/>
</dbReference>
<keyword evidence="5" id="KW-0472">Membrane</keyword>
<feature type="transmembrane region" description="Helical" evidence="5">
    <location>
        <begin position="58"/>
        <end position="78"/>
    </location>
</feature>
<dbReference type="SMART" id="SM00228">
    <property type="entry name" value="PDZ"/>
    <property type="match status" value="1"/>
</dbReference>
<evidence type="ECO:0000256" key="3">
    <source>
        <dbReference type="ARBA" id="ARBA00022801"/>
    </source>
</evidence>
<evidence type="ECO:0000256" key="4">
    <source>
        <dbReference type="SAM" id="MobiDB-lite"/>
    </source>
</evidence>
<dbReference type="Gene3D" id="2.30.42.10">
    <property type="match status" value="1"/>
</dbReference>
<gene>
    <name evidence="7" type="ORF">UFOPK4366_00264</name>
</gene>
<feature type="domain" description="PDZ" evidence="6">
    <location>
        <begin position="309"/>
        <end position="390"/>
    </location>
</feature>
<dbReference type="InterPro" id="IPR036034">
    <property type="entry name" value="PDZ_sf"/>
</dbReference>
<dbReference type="InterPro" id="IPR001940">
    <property type="entry name" value="Peptidase_S1C"/>
</dbReference>
<evidence type="ECO:0000256" key="5">
    <source>
        <dbReference type="SAM" id="Phobius"/>
    </source>
</evidence>
<accession>A0A6J7U805</accession>
<dbReference type="InterPro" id="IPR009003">
    <property type="entry name" value="Peptidase_S1_PA"/>
</dbReference>